<proteinExistence type="predicted"/>
<organism evidence="1 2">
    <name type="scientific">Streptomyces coeruleofuscus</name>
    <dbReference type="NCBI Taxonomy" id="66879"/>
    <lineage>
        <taxon>Bacteria</taxon>
        <taxon>Bacillati</taxon>
        <taxon>Actinomycetota</taxon>
        <taxon>Actinomycetes</taxon>
        <taxon>Kitasatosporales</taxon>
        <taxon>Streptomycetaceae</taxon>
        <taxon>Streptomyces</taxon>
    </lineage>
</organism>
<dbReference type="RefSeq" id="WP_346138962.1">
    <property type="nucleotide sequence ID" value="NZ_BAAASE010000009.1"/>
</dbReference>
<evidence type="ECO:0000313" key="2">
    <source>
        <dbReference type="Proteomes" id="UP001499986"/>
    </source>
</evidence>
<name>A0ABN3IVK8_9ACTN</name>
<keyword evidence="2" id="KW-1185">Reference proteome</keyword>
<comment type="caution">
    <text evidence="1">The sequence shown here is derived from an EMBL/GenBank/DDBJ whole genome shotgun (WGS) entry which is preliminary data.</text>
</comment>
<reference evidence="1 2" key="1">
    <citation type="journal article" date="2019" name="Int. J. Syst. Evol. Microbiol.">
        <title>The Global Catalogue of Microorganisms (GCM) 10K type strain sequencing project: providing services to taxonomists for standard genome sequencing and annotation.</title>
        <authorList>
            <consortium name="The Broad Institute Genomics Platform"/>
            <consortium name="The Broad Institute Genome Sequencing Center for Infectious Disease"/>
            <person name="Wu L."/>
            <person name="Ma J."/>
        </authorList>
    </citation>
    <scope>NUCLEOTIDE SEQUENCE [LARGE SCALE GENOMIC DNA]</scope>
    <source>
        <strain evidence="1 2">JCM 4358</strain>
    </source>
</reference>
<dbReference type="Proteomes" id="UP001499986">
    <property type="component" value="Unassembled WGS sequence"/>
</dbReference>
<gene>
    <name evidence="1" type="ORF">GCM10010255_61690</name>
</gene>
<sequence length="46" mass="5320">MPRALPRHTPTLRVPPARFLEELRAFAADARLPLRTYTDEDGWEGE</sequence>
<dbReference type="EMBL" id="BAAASE010000009">
    <property type="protein sequence ID" value="GAA2415204.1"/>
    <property type="molecule type" value="Genomic_DNA"/>
</dbReference>
<evidence type="ECO:0000313" key="1">
    <source>
        <dbReference type="EMBL" id="GAA2415204.1"/>
    </source>
</evidence>
<accession>A0ABN3IVK8</accession>
<evidence type="ECO:0008006" key="3">
    <source>
        <dbReference type="Google" id="ProtNLM"/>
    </source>
</evidence>
<protein>
    <recommendedName>
        <fullName evidence="3">GNAT family N-acetyltransferase</fullName>
    </recommendedName>
</protein>